<proteinExistence type="predicted"/>
<evidence type="ECO:0000313" key="1">
    <source>
        <dbReference type="EMBL" id="KMZ74312.1"/>
    </source>
</evidence>
<sequence length="90" mass="10216">MSSRDYPPVKYLLFPVIFYSTICSSTTVCFDIKWYQSPHNDHQSVEMNRSDAITRSEFDELKIVIMAKAQEVTALIKHFPAAQANPASTS</sequence>
<keyword evidence="2" id="KW-1185">Reference proteome</keyword>
<comment type="caution">
    <text evidence="1">The sequence shown here is derived from an EMBL/GenBank/DDBJ whole genome shotgun (WGS) entry which is preliminary data.</text>
</comment>
<name>A0A0K9Q1B9_ZOSMR</name>
<evidence type="ECO:0000313" key="2">
    <source>
        <dbReference type="Proteomes" id="UP000036987"/>
    </source>
</evidence>
<dbReference type="AlphaFoldDB" id="A0A0K9Q1B9"/>
<gene>
    <name evidence="1" type="ORF">ZOSMA_130G00060</name>
</gene>
<reference evidence="2" key="1">
    <citation type="journal article" date="2016" name="Nature">
        <title>The genome of the seagrass Zostera marina reveals angiosperm adaptation to the sea.</title>
        <authorList>
            <person name="Olsen J.L."/>
            <person name="Rouze P."/>
            <person name="Verhelst B."/>
            <person name="Lin Y.-C."/>
            <person name="Bayer T."/>
            <person name="Collen J."/>
            <person name="Dattolo E."/>
            <person name="De Paoli E."/>
            <person name="Dittami S."/>
            <person name="Maumus F."/>
            <person name="Michel G."/>
            <person name="Kersting A."/>
            <person name="Lauritano C."/>
            <person name="Lohaus R."/>
            <person name="Toepel M."/>
            <person name="Tonon T."/>
            <person name="Vanneste K."/>
            <person name="Amirebrahimi M."/>
            <person name="Brakel J."/>
            <person name="Bostroem C."/>
            <person name="Chovatia M."/>
            <person name="Grimwood J."/>
            <person name="Jenkins J.W."/>
            <person name="Jueterbock A."/>
            <person name="Mraz A."/>
            <person name="Stam W.T."/>
            <person name="Tice H."/>
            <person name="Bornberg-Bauer E."/>
            <person name="Green P.J."/>
            <person name="Pearson G.A."/>
            <person name="Procaccini G."/>
            <person name="Duarte C.M."/>
            <person name="Schmutz J."/>
            <person name="Reusch T.B.H."/>
            <person name="Van de Peer Y."/>
        </authorList>
    </citation>
    <scope>NUCLEOTIDE SEQUENCE [LARGE SCALE GENOMIC DNA]</scope>
    <source>
        <strain evidence="2">cv. Finnish</strain>
    </source>
</reference>
<accession>A0A0K9Q1B9</accession>
<dbReference type="EMBL" id="LFYR01000350">
    <property type="protein sequence ID" value="KMZ74312.1"/>
    <property type="molecule type" value="Genomic_DNA"/>
</dbReference>
<protein>
    <submittedName>
        <fullName evidence="1">Uncharacterized protein</fullName>
    </submittedName>
</protein>
<organism evidence="1 2">
    <name type="scientific">Zostera marina</name>
    <name type="common">Eelgrass</name>
    <dbReference type="NCBI Taxonomy" id="29655"/>
    <lineage>
        <taxon>Eukaryota</taxon>
        <taxon>Viridiplantae</taxon>
        <taxon>Streptophyta</taxon>
        <taxon>Embryophyta</taxon>
        <taxon>Tracheophyta</taxon>
        <taxon>Spermatophyta</taxon>
        <taxon>Magnoliopsida</taxon>
        <taxon>Liliopsida</taxon>
        <taxon>Zosteraceae</taxon>
        <taxon>Zostera</taxon>
    </lineage>
</organism>
<dbReference type="Proteomes" id="UP000036987">
    <property type="component" value="Unassembled WGS sequence"/>
</dbReference>